<feature type="transmembrane region" description="Helical" evidence="1">
    <location>
        <begin position="107"/>
        <end position="132"/>
    </location>
</feature>
<keyword evidence="1" id="KW-1133">Transmembrane helix</keyword>
<keyword evidence="3" id="KW-1185">Reference proteome</keyword>
<feature type="transmembrane region" description="Helical" evidence="1">
    <location>
        <begin position="47"/>
        <end position="68"/>
    </location>
</feature>
<keyword evidence="1" id="KW-0472">Membrane</keyword>
<reference evidence="2 3" key="1">
    <citation type="submission" date="2020-08" db="EMBL/GenBank/DDBJ databases">
        <title>Sequencing the genomes of 1000 actinobacteria strains.</title>
        <authorList>
            <person name="Klenk H.-P."/>
        </authorList>
    </citation>
    <scope>NUCLEOTIDE SEQUENCE [LARGE SCALE GENOMIC DNA]</scope>
    <source>
        <strain evidence="2 3">DSM 45486</strain>
    </source>
</reference>
<dbReference type="Proteomes" id="UP000552097">
    <property type="component" value="Unassembled WGS sequence"/>
</dbReference>
<dbReference type="RefSeq" id="WP_184923204.1">
    <property type="nucleotide sequence ID" value="NZ_JACHMO010000001.1"/>
</dbReference>
<feature type="transmembrane region" description="Helical" evidence="1">
    <location>
        <begin position="20"/>
        <end position="41"/>
    </location>
</feature>
<dbReference type="InterPro" id="IPR011701">
    <property type="entry name" value="MFS"/>
</dbReference>
<feature type="transmembrane region" description="Helical" evidence="1">
    <location>
        <begin position="80"/>
        <end position="101"/>
    </location>
</feature>
<dbReference type="EMBL" id="JACHMO010000001">
    <property type="protein sequence ID" value="MBB5804995.1"/>
    <property type="molecule type" value="Genomic_DNA"/>
</dbReference>
<protein>
    <submittedName>
        <fullName evidence="2">Putative MFS family arabinose efflux permease</fullName>
    </submittedName>
</protein>
<dbReference type="Gene3D" id="1.20.1250.20">
    <property type="entry name" value="MFS general substrate transporter like domains"/>
    <property type="match status" value="1"/>
</dbReference>
<dbReference type="PANTHER" id="PTHR23542:SF1">
    <property type="entry name" value="MAJOR FACILITATOR SUPERFAMILY (MFS) PROFILE DOMAIN-CONTAINING PROTEIN"/>
    <property type="match status" value="1"/>
</dbReference>
<feature type="transmembrane region" description="Helical" evidence="1">
    <location>
        <begin position="313"/>
        <end position="332"/>
    </location>
</feature>
<comment type="caution">
    <text evidence="2">The sequence shown here is derived from an EMBL/GenBank/DDBJ whole genome shotgun (WGS) entry which is preliminary data.</text>
</comment>
<keyword evidence="1" id="KW-0812">Transmembrane</keyword>
<gene>
    <name evidence="2" type="ORF">F4560_004763</name>
</gene>
<feature type="transmembrane region" description="Helical" evidence="1">
    <location>
        <begin position="378"/>
        <end position="399"/>
    </location>
</feature>
<organism evidence="2 3">
    <name type="scientific">Saccharothrix ecbatanensis</name>
    <dbReference type="NCBI Taxonomy" id="1105145"/>
    <lineage>
        <taxon>Bacteria</taxon>
        <taxon>Bacillati</taxon>
        <taxon>Actinomycetota</taxon>
        <taxon>Actinomycetes</taxon>
        <taxon>Pseudonocardiales</taxon>
        <taxon>Pseudonocardiaceae</taxon>
        <taxon>Saccharothrix</taxon>
    </lineage>
</organism>
<feature type="transmembrane region" description="Helical" evidence="1">
    <location>
        <begin position="226"/>
        <end position="252"/>
    </location>
</feature>
<feature type="transmembrane region" description="Helical" evidence="1">
    <location>
        <begin position="174"/>
        <end position="192"/>
    </location>
</feature>
<dbReference type="AlphaFoldDB" id="A0A7W9HMR8"/>
<dbReference type="InterPro" id="IPR036259">
    <property type="entry name" value="MFS_trans_sf"/>
</dbReference>
<name>A0A7W9HMR8_9PSEU</name>
<accession>A0A7W9HMR8</accession>
<evidence type="ECO:0000256" key="1">
    <source>
        <dbReference type="SAM" id="Phobius"/>
    </source>
</evidence>
<evidence type="ECO:0000313" key="2">
    <source>
        <dbReference type="EMBL" id="MBB5804995.1"/>
    </source>
</evidence>
<proteinExistence type="predicted"/>
<sequence>MKAPLPVRIVVDNPRIRPVLLWSFLARLPLGMVFEALLFGVQKATGSLQLAGVVTATAAVSTAVGAPVQGRMLDRYDKKVVVRWFAVAQVLTLAVLSFVTATDRLPSGVLIALAVAVGFTIPALSAMTRLVLKNGTPAGDLNAAFSLDATTLEFIFIIGPALAAWGVVAAGPSVVFGASAVCVLLGTAFFLYTTDPTWFRTGATDEADEHGGRKGRRKRVVPGRAVAWFVPSIVLCAIPLGVVEAGLIQLTVERGDSITPVGIALSLLGVGSLVGGLVFAAVRWNAKLSVQFVLLSVAHFGILAVLITRPNYVVTGVVLVLAGLFVVPLLSLTSQLLDRLSPPEAWAESQSWGGAGNTAGSAIGLTLGGVVAGVSGSLTGFVVATVIAVVGIVVALPAFRGGQDLSGTVVAEKVAQP</sequence>
<feature type="transmembrane region" description="Helical" evidence="1">
    <location>
        <begin position="288"/>
        <end position="307"/>
    </location>
</feature>
<dbReference type="SUPFAM" id="SSF103473">
    <property type="entry name" value="MFS general substrate transporter"/>
    <property type="match status" value="1"/>
</dbReference>
<feature type="transmembrane region" description="Helical" evidence="1">
    <location>
        <begin position="144"/>
        <end position="168"/>
    </location>
</feature>
<feature type="transmembrane region" description="Helical" evidence="1">
    <location>
        <begin position="258"/>
        <end position="281"/>
    </location>
</feature>
<dbReference type="PANTHER" id="PTHR23542">
    <property type="match status" value="1"/>
</dbReference>
<dbReference type="GO" id="GO:0022857">
    <property type="term" value="F:transmembrane transporter activity"/>
    <property type="evidence" value="ECO:0007669"/>
    <property type="project" value="InterPro"/>
</dbReference>
<evidence type="ECO:0000313" key="3">
    <source>
        <dbReference type="Proteomes" id="UP000552097"/>
    </source>
</evidence>
<feature type="transmembrane region" description="Helical" evidence="1">
    <location>
        <begin position="352"/>
        <end position="372"/>
    </location>
</feature>
<dbReference type="Pfam" id="PF07690">
    <property type="entry name" value="MFS_1"/>
    <property type="match status" value="1"/>
</dbReference>